<feature type="domain" description="HTH tetR-type" evidence="6">
    <location>
        <begin position="32"/>
        <end position="92"/>
    </location>
</feature>
<dbReference type="Pfam" id="PF00440">
    <property type="entry name" value="TetR_N"/>
    <property type="match status" value="1"/>
</dbReference>
<dbReference type="SUPFAM" id="SSF48498">
    <property type="entry name" value="Tetracyclin repressor-like, C-terminal domain"/>
    <property type="match status" value="1"/>
</dbReference>
<dbReference type="RefSeq" id="WP_229661492.1">
    <property type="nucleotide sequence ID" value="NZ_BJNA01000003.1"/>
</dbReference>
<dbReference type="Gene3D" id="1.10.357.10">
    <property type="entry name" value="Tetracycline Repressor, domain 2"/>
    <property type="match status" value="1"/>
</dbReference>
<accession>A0A4Y3UGL9</accession>
<organism evidence="7 8">
    <name type="scientific">Microbacterium lacticum</name>
    <dbReference type="NCBI Taxonomy" id="33885"/>
    <lineage>
        <taxon>Bacteria</taxon>
        <taxon>Bacillati</taxon>
        <taxon>Actinomycetota</taxon>
        <taxon>Actinomycetes</taxon>
        <taxon>Micrococcales</taxon>
        <taxon>Microbacteriaceae</taxon>
        <taxon>Microbacterium</taxon>
    </lineage>
</organism>
<dbReference type="PROSITE" id="PS01081">
    <property type="entry name" value="HTH_TETR_1"/>
    <property type="match status" value="1"/>
</dbReference>
<evidence type="ECO:0000313" key="8">
    <source>
        <dbReference type="Proteomes" id="UP000319804"/>
    </source>
</evidence>
<evidence type="ECO:0000259" key="6">
    <source>
        <dbReference type="PROSITE" id="PS50977"/>
    </source>
</evidence>
<feature type="region of interest" description="Disordered" evidence="5">
    <location>
        <begin position="1"/>
        <end position="30"/>
    </location>
</feature>
<proteinExistence type="predicted"/>
<protein>
    <submittedName>
        <fullName evidence="7">TetR family transcriptional regulator</fullName>
    </submittedName>
</protein>
<dbReference type="InterPro" id="IPR041490">
    <property type="entry name" value="KstR2_TetR_C"/>
</dbReference>
<dbReference type="InterPro" id="IPR001647">
    <property type="entry name" value="HTH_TetR"/>
</dbReference>
<dbReference type="PROSITE" id="PS50977">
    <property type="entry name" value="HTH_TETR_2"/>
    <property type="match status" value="1"/>
</dbReference>
<evidence type="ECO:0000256" key="2">
    <source>
        <dbReference type="ARBA" id="ARBA00023125"/>
    </source>
</evidence>
<dbReference type="PRINTS" id="PR00455">
    <property type="entry name" value="HTHTETR"/>
</dbReference>
<dbReference type="EMBL" id="VFPS01000001">
    <property type="protein sequence ID" value="TQN00652.1"/>
    <property type="molecule type" value="Genomic_DNA"/>
</dbReference>
<dbReference type="Proteomes" id="UP000319804">
    <property type="component" value="Unassembled WGS sequence"/>
</dbReference>
<keyword evidence="3" id="KW-0804">Transcription</keyword>
<reference evidence="7 8" key="1">
    <citation type="submission" date="2019-06" db="EMBL/GenBank/DDBJ databases">
        <title>Sequencing the genomes of 1000 actinobacteria strains.</title>
        <authorList>
            <person name="Klenk H.-P."/>
        </authorList>
    </citation>
    <scope>NUCLEOTIDE SEQUENCE [LARGE SCALE GENOMIC DNA]</scope>
    <source>
        <strain evidence="7 8">DSM 20427</strain>
    </source>
</reference>
<dbReference type="FunFam" id="1.10.10.60:FF:000141">
    <property type="entry name" value="TetR family transcriptional regulator"/>
    <property type="match status" value="1"/>
</dbReference>
<sequence>MAMHPVETPRETPPEASTTPSEATTGRGLAKAKRQDALLREAARLFAAQGFDGVSLEDLGAAVGISGPAVYRHFASKRALLGAILVRTSEELLSGGLRVVEGGVDASDQLRDLIDFHVDFAVSSADVIRVHDRDLARLDDDDRHRVRRLQREYVDVWTSVLARLHPTRPARDLRLRAHAGFGLINSTPYSVRALRDAPSEADVHDILADMAFAALSAD</sequence>
<evidence type="ECO:0000313" key="7">
    <source>
        <dbReference type="EMBL" id="TQN00652.1"/>
    </source>
</evidence>
<dbReference type="AlphaFoldDB" id="A0A4Y3UGL9"/>
<dbReference type="PANTHER" id="PTHR30055">
    <property type="entry name" value="HTH-TYPE TRANSCRIPTIONAL REGULATOR RUTR"/>
    <property type="match status" value="1"/>
</dbReference>
<keyword evidence="1" id="KW-0805">Transcription regulation</keyword>
<dbReference type="GO" id="GO:0045892">
    <property type="term" value="P:negative regulation of DNA-templated transcription"/>
    <property type="evidence" value="ECO:0007669"/>
    <property type="project" value="UniProtKB-ARBA"/>
</dbReference>
<dbReference type="SUPFAM" id="SSF46689">
    <property type="entry name" value="Homeodomain-like"/>
    <property type="match status" value="1"/>
</dbReference>
<dbReference type="InterPro" id="IPR023772">
    <property type="entry name" value="DNA-bd_HTH_TetR-type_CS"/>
</dbReference>
<keyword evidence="8" id="KW-1185">Reference proteome</keyword>
<dbReference type="PANTHER" id="PTHR30055:SF237">
    <property type="entry name" value="TRANSCRIPTIONAL REPRESSOR MCE3R"/>
    <property type="match status" value="1"/>
</dbReference>
<evidence type="ECO:0000256" key="1">
    <source>
        <dbReference type="ARBA" id="ARBA00023015"/>
    </source>
</evidence>
<dbReference type="Gene3D" id="1.10.10.60">
    <property type="entry name" value="Homeodomain-like"/>
    <property type="match status" value="1"/>
</dbReference>
<dbReference type="Pfam" id="PF17932">
    <property type="entry name" value="TetR_C_24"/>
    <property type="match status" value="1"/>
</dbReference>
<evidence type="ECO:0000256" key="4">
    <source>
        <dbReference type="PROSITE-ProRule" id="PRU00335"/>
    </source>
</evidence>
<dbReference type="InterPro" id="IPR036271">
    <property type="entry name" value="Tet_transcr_reg_TetR-rel_C_sf"/>
</dbReference>
<dbReference type="GO" id="GO:0003700">
    <property type="term" value="F:DNA-binding transcription factor activity"/>
    <property type="evidence" value="ECO:0007669"/>
    <property type="project" value="TreeGrafter"/>
</dbReference>
<name>A0A4Y3UGL9_9MICO</name>
<keyword evidence="2 4" id="KW-0238">DNA-binding</keyword>
<feature type="compositionally biased region" description="Polar residues" evidence="5">
    <location>
        <begin position="15"/>
        <end position="24"/>
    </location>
</feature>
<evidence type="ECO:0000256" key="5">
    <source>
        <dbReference type="SAM" id="MobiDB-lite"/>
    </source>
</evidence>
<comment type="caution">
    <text evidence="7">The sequence shown here is derived from an EMBL/GenBank/DDBJ whole genome shotgun (WGS) entry which is preliminary data.</text>
</comment>
<dbReference type="InterPro" id="IPR009057">
    <property type="entry name" value="Homeodomain-like_sf"/>
</dbReference>
<gene>
    <name evidence="7" type="ORF">FHX68_0763</name>
</gene>
<dbReference type="GO" id="GO:0000976">
    <property type="term" value="F:transcription cis-regulatory region binding"/>
    <property type="evidence" value="ECO:0007669"/>
    <property type="project" value="TreeGrafter"/>
</dbReference>
<dbReference type="InterPro" id="IPR050109">
    <property type="entry name" value="HTH-type_TetR-like_transc_reg"/>
</dbReference>
<evidence type="ECO:0000256" key="3">
    <source>
        <dbReference type="ARBA" id="ARBA00023163"/>
    </source>
</evidence>
<feature type="DNA-binding region" description="H-T-H motif" evidence="4">
    <location>
        <begin position="55"/>
        <end position="74"/>
    </location>
</feature>